<dbReference type="Pfam" id="PF07719">
    <property type="entry name" value="TPR_2"/>
    <property type="match status" value="1"/>
</dbReference>
<dbReference type="PANTHER" id="PTHR22767:SF2">
    <property type="entry name" value="N(ALPHA)-ACETYLTRANSFERASE 15_16, ISOFORM A"/>
    <property type="match status" value="1"/>
</dbReference>
<organism evidence="5 6">
    <name type="scientific">Durio zibethinus</name>
    <name type="common">Durian</name>
    <dbReference type="NCBI Taxonomy" id="66656"/>
    <lineage>
        <taxon>Eukaryota</taxon>
        <taxon>Viridiplantae</taxon>
        <taxon>Streptophyta</taxon>
        <taxon>Embryophyta</taxon>
        <taxon>Tracheophyta</taxon>
        <taxon>Spermatophyta</taxon>
        <taxon>Magnoliopsida</taxon>
        <taxon>eudicotyledons</taxon>
        <taxon>Gunneridae</taxon>
        <taxon>Pentapetalae</taxon>
        <taxon>rosids</taxon>
        <taxon>malvids</taxon>
        <taxon>Malvales</taxon>
        <taxon>Malvaceae</taxon>
        <taxon>Helicteroideae</taxon>
        <taxon>Durio</taxon>
    </lineage>
</organism>
<dbReference type="Gene3D" id="1.25.40.1040">
    <property type="match status" value="1"/>
</dbReference>
<dbReference type="FunFam" id="1.25.40.1010:FF:000002">
    <property type="entry name" value="N-terminal acetyltransferase catalytic subunit (NAT1)"/>
    <property type="match status" value="1"/>
</dbReference>
<dbReference type="FunFam" id="1.25.40.1040:FF:000003">
    <property type="entry name" value="N-terminal acetyltransferase A, auxiliary subunit"/>
    <property type="match status" value="1"/>
</dbReference>
<dbReference type="AlphaFoldDB" id="A0A6P5WFS4"/>
<dbReference type="SUPFAM" id="SSF48452">
    <property type="entry name" value="TPR-like"/>
    <property type="match status" value="2"/>
</dbReference>
<dbReference type="RefSeq" id="XP_022714905.1">
    <property type="nucleotide sequence ID" value="XM_022859170.1"/>
</dbReference>
<dbReference type="GeneID" id="111274491"/>
<dbReference type="PROSITE" id="PS50005">
    <property type="entry name" value="TPR"/>
    <property type="match status" value="1"/>
</dbReference>
<proteinExistence type="predicted"/>
<protein>
    <submittedName>
        <fullName evidence="6">N-terminal acetyltransferase A complex auxiliary subunit NAA15-like isoform X3</fullName>
    </submittedName>
</protein>
<dbReference type="InterPro" id="IPR011990">
    <property type="entry name" value="TPR-like_helical_dom_sf"/>
</dbReference>
<evidence type="ECO:0000256" key="2">
    <source>
        <dbReference type="ARBA" id="ARBA00022803"/>
    </source>
</evidence>
<reference evidence="6" key="1">
    <citation type="submission" date="2025-08" db="UniProtKB">
        <authorList>
            <consortium name="RefSeq"/>
        </authorList>
    </citation>
    <scope>IDENTIFICATION</scope>
    <source>
        <tissue evidence="6">Fruit stalk</tissue>
    </source>
</reference>
<feature type="repeat" description="TPR" evidence="3">
    <location>
        <begin position="30"/>
        <end position="63"/>
    </location>
</feature>
<dbReference type="Pfam" id="PF12569">
    <property type="entry name" value="NatA_aux_su"/>
    <property type="match status" value="1"/>
</dbReference>
<keyword evidence="1" id="KW-0677">Repeat</keyword>
<dbReference type="Proteomes" id="UP000515121">
    <property type="component" value="Unplaced"/>
</dbReference>
<dbReference type="Gene3D" id="1.25.40.1010">
    <property type="match status" value="1"/>
</dbReference>
<accession>A0A6P5WFS4</accession>
<dbReference type="SMART" id="SM00028">
    <property type="entry name" value="TPR"/>
    <property type="match status" value="2"/>
</dbReference>
<sequence length="849" mass="97399">MKGLTLNCMDRKSEAYELVRLGLKNDVKSHVCWHVYGLLYRSDREYREAIKCYRNALKRDPDNIEILRDLSLLQAQMRDLTGFVETRQQLLTLKPNHRMNWIGFAVAHHLNSNGAKAVEILEAYEGTLEDDYPPDNERCEHGEMLLYKISLLEECGFLERALEELHKKEPKIVDKLAYKEQEVSLLVKLGRLEEGANLYKVLLKMNSDNYRYYEGLQKCFGLYSENGNYSADEIDRLDALYKSLAEQYTWSSAVKRIPLDFLQGDKFREAAVNYIKPLLTKGVPSLFSDLSPLYDHPGKADILELLILELEHSIRTRYPDRTEKEPPSTLLWTLFFLAQHYDRRGQYDVALSKIDEAIQHTPTVIDLYSVKSRILKHAGDLVAAASFADEARCLDLADRYINSESVKRMLQADQVALAEKTVVLFTKDGDQHNNLHDMQCMWYELASGESYFRQGDLGRALKKFLAVEKHYADITEDQFDFHSYCLRKMTLRAYVEMLKFQDRLHSHAYFHKAAAGAIRCYLKLYDSPLNSPPEEEDNTSKTPSQKKKMKKQRKAERAKKEAEEKNEESSASGISKSGKRHLKPVDPDPYGEKLLQTEDPLSEASKYLKLLQKNSPDSLETHLLSFEVNMRKQRILLAFKAVKQLLRLDAENPDSHRCLIKFFHKVSSMAAPETDAEKLVWSVLEAERPYISQLQEKTLSEANKIFLGKHEDSLMHRVAVAEMLYTLDPTKKLEAVKLIEDSSNKVVPTNGALGPVMEWKLKDCIAVYKLLDKVLIDQDVALRWKVRCAGYFPYSTYFEGSRSSAVNNLLNNQDITTSVNGGTSHPEIKQSANSFIPNGKLEAFKNLAI</sequence>
<dbReference type="InterPro" id="IPR019734">
    <property type="entry name" value="TPR_rpt"/>
</dbReference>
<dbReference type="InterPro" id="IPR013105">
    <property type="entry name" value="TPR_2"/>
</dbReference>
<name>A0A6P5WFS4_DURZI</name>
<evidence type="ECO:0000256" key="3">
    <source>
        <dbReference type="PROSITE-ProRule" id="PRU00339"/>
    </source>
</evidence>
<evidence type="ECO:0000313" key="6">
    <source>
        <dbReference type="RefSeq" id="XP_022714905.1"/>
    </source>
</evidence>
<dbReference type="PANTHER" id="PTHR22767">
    <property type="entry name" value="N-TERMINAL ACETYLTRANSFERASE-RELATED"/>
    <property type="match status" value="1"/>
</dbReference>
<dbReference type="GO" id="GO:0005737">
    <property type="term" value="C:cytoplasm"/>
    <property type="evidence" value="ECO:0007669"/>
    <property type="project" value="TreeGrafter"/>
</dbReference>
<evidence type="ECO:0000256" key="1">
    <source>
        <dbReference type="ARBA" id="ARBA00022737"/>
    </source>
</evidence>
<evidence type="ECO:0000313" key="5">
    <source>
        <dbReference type="Proteomes" id="UP000515121"/>
    </source>
</evidence>
<feature type="compositionally biased region" description="Basic residues" evidence="4">
    <location>
        <begin position="544"/>
        <end position="557"/>
    </location>
</feature>
<keyword evidence="5" id="KW-1185">Reference proteome</keyword>
<gene>
    <name evidence="6" type="primary">LOC111274491</name>
</gene>
<feature type="region of interest" description="Disordered" evidence="4">
    <location>
        <begin position="529"/>
        <end position="594"/>
    </location>
</feature>
<dbReference type="InterPro" id="IPR021183">
    <property type="entry name" value="NatA_aux_su"/>
</dbReference>
<keyword evidence="2 3" id="KW-0802">TPR repeat</keyword>
<evidence type="ECO:0000256" key="4">
    <source>
        <dbReference type="SAM" id="MobiDB-lite"/>
    </source>
</evidence>
<dbReference type="PIRSF" id="PIRSF000422">
    <property type="entry name" value="N-terminal-AcTrfase-A_aux_su"/>
    <property type="match status" value="1"/>
</dbReference>